<name>A0A6J6EJZ5_9ZZZZ</name>
<protein>
    <submittedName>
        <fullName evidence="1">Unannotated protein</fullName>
    </submittedName>
</protein>
<evidence type="ECO:0000313" key="1">
    <source>
        <dbReference type="EMBL" id="CAB4573268.1"/>
    </source>
</evidence>
<dbReference type="EMBL" id="CAEZTS010000032">
    <property type="protein sequence ID" value="CAB4573268.1"/>
    <property type="molecule type" value="Genomic_DNA"/>
</dbReference>
<accession>A0A6J6EJZ5</accession>
<organism evidence="1">
    <name type="scientific">freshwater metagenome</name>
    <dbReference type="NCBI Taxonomy" id="449393"/>
    <lineage>
        <taxon>unclassified sequences</taxon>
        <taxon>metagenomes</taxon>
        <taxon>ecological metagenomes</taxon>
    </lineage>
</organism>
<gene>
    <name evidence="1" type="ORF">UFOPK1722_00529</name>
</gene>
<dbReference type="AlphaFoldDB" id="A0A6J6EJZ5"/>
<proteinExistence type="predicted"/>
<sequence length="217" mass="22969">MLHQPVVDLALLTVGGMQLVPRVGTTTRGSQTRDAQLRAVRIGEGLELVQLRNVMAGDDHRDLEGSEVRRGEVVHGASCHVVGPDASHRVVGDGVHAVEADLDVQVIHGRESAGLLGVDEGTVRAELHADAVTHRVLEQLEEVSADHGLATTDVDVEDLQVAQFVEHALGLGGGQLALVALAAGRQTVHALQVAGVGEFPRETDRGVEAPLHLINQR</sequence>
<reference evidence="1" key="1">
    <citation type="submission" date="2020-05" db="EMBL/GenBank/DDBJ databases">
        <authorList>
            <person name="Chiriac C."/>
            <person name="Salcher M."/>
            <person name="Ghai R."/>
            <person name="Kavagutti S V."/>
        </authorList>
    </citation>
    <scope>NUCLEOTIDE SEQUENCE</scope>
</reference>